<gene>
    <name evidence="1" type="ORF">CRP01_33870</name>
</gene>
<name>A0A2D0N0Y2_FLAN2</name>
<comment type="caution">
    <text evidence="1">The sequence shown here is derived from an EMBL/GenBank/DDBJ whole genome shotgun (WGS) entry which is preliminary data.</text>
</comment>
<proteinExistence type="predicted"/>
<dbReference type="Proteomes" id="UP000223913">
    <property type="component" value="Unassembled WGS sequence"/>
</dbReference>
<evidence type="ECO:0000313" key="2">
    <source>
        <dbReference type="Proteomes" id="UP000223913"/>
    </source>
</evidence>
<dbReference type="AlphaFoldDB" id="A0A2D0N0Y2"/>
<reference evidence="1 2" key="1">
    <citation type="submission" date="2017-10" db="EMBL/GenBank/DDBJ databases">
        <title>The draft genome sequence of Lewinella nigricans NBRC 102662.</title>
        <authorList>
            <person name="Wang K."/>
        </authorList>
    </citation>
    <scope>NUCLEOTIDE SEQUENCE [LARGE SCALE GENOMIC DNA]</scope>
    <source>
        <strain evidence="1 2">NBRC 102662</strain>
    </source>
</reference>
<keyword evidence="2" id="KW-1185">Reference proteome</keyword>
<dbReference type="RefSeq" id="WP_099154520.1">
    <property type="nucleotide sequence ID" value="NZ_PDUD01000045.1"/>
</dbReference>
<evidence type="ECO:0000313" key="1">
    <source>
        <dbReference type="EMBL" id="PHN02026.1"/>
    </source>
</evidence>
<organism evidence="1 2">
    <name type="scientific">Flavilitoribacter nigricans (strain ATCC 23147 / DSM 23189 / NBRC 102662 / NCIMB 1420 / SS-2)</name>
    <name type="common">Lewinella nigricans</name>
    <dbReference type="NCBI Taxonomy" id="1122177"/>
    <lineage>
        <taxon>Bacteria</taxon>
        <taxon>Pseudomonadati</taxon>
        <taxon>Bacteroidota</taxon>
        <taxon>Saprospiria</taxon>
        <taxon>Saprospirales</taxon>
        <taxon>Lewinellaceae</taxon>
        <taxon>Flavilitoribacter</taxon>
    </lineage>
</organism>
<dbReference type="OrthoDB" id="1447887at2"/>
<sequence>MERFSNSRTAYWDQIIHELSGPRSESFGELRFRYTELGQLLTHAFSISQFDPDRSKLILLSWNAAYDNARFDKGIYNLDRLSIKRREIKLEAKEMDLLTGHLEAEFALTGWDGITLDGLFCRLEFGDKKIEWNSDHEINENLCKLIDFFRNKAGREFDR</sequence>
<dbReference type="EMBL" id="PDUD01000045">
    <property type="protein sequence ID" value="PHN02026.1"/>
    <property type="molecule type" value="Genomic_DNA"/>
</dbReference>
<protein>
    <submittedName>
        <fullName evidence="1">Uncharacterized protein</fullName>
    </submittedName>
</protein>
<accession>A0A2D0N0Y2</accession>